<accession>A0A3G8YAF3</accession>
<dbReference type="GO" id="GO:0008168">
    <property type="term" value="F:methyltransferase activity"/>
    <property type="evidence" value="ECO:0007669"/>
    <property type="project" value="UniProtKB-KW"/>
</dbReference>
<dbReference type="GO" id="GO:0032259">
    <property type="term" value="P:methylation"/>
    <property type="evidence" value="ECO:0007669"/>
    <property type="project" value="UniProtKB-KW"/>
</dbReference>
<dbReference type="Proteomes" id="UP000281810">
    <property type="component" value="Chromosome"/>
</dbReference>
<sequence>MYKTLKKVVKNMIPQKFLFENEVLLRSLIYPLYKGENRACNICKKHLKDFVLVENGNLVCPVCGSLPRTRRLWKLLNENYLKPEIKVLDFSPSRALYRKLKKNKNIHYFPTDFENEFLADYRFDINNIDSESESFDLIICYHILEHIDSDQQAMKELFRVLKTDGTCLIQTPFKDGETYEDFSIKTKEDRLKHFGQDDHVRIYSISGLKERLEKSGFLVDVQTFPKDDFFGLSENEHILVCSKK</sequence>
<proteinExistence type="predicted"/>
<evidence type="ECO:0000313" key="1">
    <source>
        <dbReference type="EMBL" id="AZI39434.1"/>
    </source>
</evidence>
<gene>
    <name evidence="1" type="ORF">EIB74_05410</name>
</gene>
<keyword evidence="2" id="KW-1185">Reference proteome</keyword>
<keyword evidence="1" id="KW-0808">Transferase</keyword>
<evidence type="ECO:0000313" key="2">
    <source>
        <dbReference type="Proteomes" id="UP000281810"/>
    </source>
</evidence>
<dbReference type="InterPro" id="IPR029063">
    <property type="entry name" value="SAM-dependent_MTases_sf"/>
</dbReference>
<dbReference type="OrthoDB" id="3896938at2"/>
<dbReference type="SUPFAM" id="SSF53335">
    <property type="entry name" value="S-adenosyl-L-methionine-dependent methyltransferases"/>
    <property type="match status" value="1"/>
</dbReference>
<protein>
    <submittedName>
        <fullName evidence="1">Class I SAM-dependent methyltransferase</fullName>
    </submittedName>
</protein>
<reference evidence="2" key="1">
    <citation type="submission" date="2018-11" db="EMBL/GenBank/DDBJ databases">
        <title>Proposal to divide the Flavobacteriaceae and reorganize its genera based on Amino Acid Identity values calculated from whole genome sequences.</title>
        <authorList>
            <person name="Nicholson A.C."/>
            <person name="Gulvik C.A."/>
            <person name="Whitney A.M."/>
            <person name="Humrighouse B.W."/>
            <person name="Bell M."/>
            <person name="Holmes B."/>
            <person name="Steigerwalt A.B."/>
            <person name="Villarma A."/>
            <person name="Sheth M."/>
            <person name="Batra D."/>
            <person name="Pryor J."/>
            <person name="Bernardet J.-F."/>
            <person name="Hugo C."/>
            <person name="Kampfer P."/>
            <person name="Newman J.D."/>
            <person name="McQuiston J.R."/>
        </authorList>
    </citation>
    <scope>NUCLEOTIDE SEQUENCE [LARGE SCALE GENOMIC DNA]</scope>
    <source>
        <strain evidence="2">F5649</strain>
    </source>
</reference>
<dbReference type="EMBL" id="CP034161">
    <property type="protein sequence ID" value="AZI39434.1"/>
    <property type="molecule type" value="Genomic_DNA"/>
</dbReference>
<dbReference type="AlphaFoldDB" id="A0A3G8YAF3"/>
<dbReference type="Gene3D" id="3.40.50.150">
    <property type="entry name" value="Vaccinia Virus protein VP39"/>
    <property type="match status" value="1"/>
</dbReference>
<keyword evidence="1" id="KW-0489">Methyltransferase</keyword>
<dbReference type="Pfam" id="PF13489">
    <property type="entry name" value="Methyltransf_23"/>
    <property type="match status" value="1"/>
</dbReference>
<name>A0A3G8YAF3_9FLAO</name>
<organism evidence="1 2">
    <name type="scientific">Epilithonimonas vandammei</name>
    <dbReference type="NCBI Taxonomy" id="2487072"/>
    <lineage>
        <taxon>Bacteria</taxon>
        <taxon>Pseudomonadati</taxon>
        <taxon>Bacteroidota</taxon>
        <taxon>Flavobacteriia</taxon>
        <taxon>Flavobacteriales</taxon>
        <taxon>Weeksellaceae</taxon>
        <taxon>Chryseobacterium group</taxon>
        <taxon>Epilithonimonas</taxon>
    </lineage>
</organism>